<dbReference type="Gene3D" id="3.30.420.10">
    <property type="entry name" value="Ribonuclease H-like superfamily/Ribonuclease H"/>
    <property type="match status" value="1"/>
</dbReference>
<accession>A0A914CGB9</accession>
<organism evidence="1 2">
    <name type="scientific">Acrobeloides nanus</name>
    <dbReference type="NCBI Taxonomy" id="290746"/>
    <lineage>
        <taxon>Eukaryota</taxon>
        <taxon>Metazoa</taxon>
        <taxon>Ecdysozoa</taxon>
        <taxon>Nematoda</taxon>
        <taxon>Chromadorea</taxon>
        <taxon>Rhabditida</taxon>
        <taxon>Tylenchina</taxon>
        <taxon>Cephalobomorpha</taxon>
        <taxon>Cephaloboidea</taxon>
        <taxon>Cephalobidae</taxon>
        <taxon>Acrobeloides</taxon>
    </lineage>
</organism>
<protein>
    <submittedName>
        <fullName evidence="2">Uncharacterized protein</fullName>
    </submittedName>
</protein>
<dbReference type="Proteomes" id="UP000887540">
    <property type="component" value="Unplaced"/>
</dbReference>
<evidence type="ECO:0000313" key="2">
    <source>
        <dbReference type="WBParaSite" id="ACRNAN_scaffold10400.g32903.t1"/>
    </source>
</evidence>
<dbReference type="InterPro" id="IPR036397">
    <property type="entry name" value="RNaseH_sf"/>
</dbReference>
<dbReference type="GO" id="GO:0003676">
    <property type="term" value="F:nucleic acid binding"/>
    <property type="evidence" value="ECO:0007669"/>
    <property type="project" value="InterPro"/>
</dbReference>
<dbReference type="AlphaFoldDB" id="A0A914CGB9"/>
<name>A0A914CGB9_9BILA</name>
<evidence type="ECO:0000313" key="1">
    <source>
        <dbReference type="Proteomes" id="UP000887540"/>
    </source>
</evidence>
<dbReference type="WBParaSite" id="ACRNAN_scaffold10400.g32903.t1">
    <property type="protein sequence ID" value="ACRNAN_scaffold10400.g32903.t1"/>
    <property type="gene ID" value="ACRNAN_scaffold10400.g32903"/>
</dbReference>
<proteinExistence type="predicted"/>
<keyword evidence="1" id="KW-1185">Reference proteome</keyword>
<reference evidence="2" key="1">
    <citation type="submission" date="2022-11" db="UniProtKB">
        <authorList>
            <consortium name="WormBaseParasite"/>
        </authorList>
    </citation>
    <scope>IDENTIFICATION</scope>
</reference>
<sequence length="106" mass="12057">MTELRPAIIRFLSKEKKLGAITTGQEAEDQELLARQIANAKSMVEYSEIGAIERILRKNWSIDALKKSLVKAWNTIPQEVIDRAVDDFSKRLKKCIEVGGSHFENK</sequence>